<evidence type="ECO:0000256" key="1">
    <source>
        <dbReference type="ARBA" id="ARBA00022801"/>
    </source>
</evidence>
<dbReference type="Pfam" id="PF00857">
    <property type="entry name" value="Isochorismatase"/>
    <property type="match status" value="1"/>
</dbReference>
<sequence>MRHAFGLSIPQTVPEACDPARMALLIYDMQVGIVRQIPGGEEIVRACVRLRDAARAAGFRVFYTRHMSLPVAASGVAQLRGAMSWQRVDDPAQVRSSFPQGSPQFHLVPELTPGPDEVVFDKITMSAFVATPLDFALRDCGIDTYAVAGIAMEVGIEPTVRHSLDLGYLPIIVTDACGAGHPAAAERSYATLEFTGGSLTTDTAALTAAMSRHADRR</sequence>
<keyword evidence="1 3" id="KW-0378">Hydrolase</keyword>
<name>A0ABU6AQM3_9NOCA</name>
<dbReference type="Gene3D" id="3.40.50.850">
    <property type="entry name" value="Isochorismatase-like"/>
    <property type="match status" value="1"/>
</dbReference>
<proteinExistence type="predicted"/>
<dbReference type="InterPro" id="IPR000868">
    <property type="entry name" value="Isochorismatase-like_dom"/>
</dbReference>
<accession>A0ABU6AQM3</accession>
<dbReference type="InterPro" id="IPR050272">
    <property type="entry name" value="Isochorismatase-like_hydrls"/>
</dbReference>
<feature type="domain" description="Isochorismatase-like" evidence="2">
    <location>
        <begin position="23"/>
        <end position="201"/>
    </location>
</feature>
<dbReference type="InterPro" id="IPR036380">
    <property type="entry name" value="Isochorismatase-like_sf"/>
</dbReference>
<evidence type="ECO:0000313" key="3">
    <source>
        <dbReference type="EMBL" id="MEB3509763.1"/>
    </source>
</evidence>
<gene>
    <name evidence="3" type="ORF">U3653_07040</name>
</gene>
<dbReference type="PANTHER" id="PTHR43540:SF1">
    <property type="entry name" value="ISOCHORISMATASE HYDROLASE"/>
    <property type="match status" value="1"/>
</dbReference>
<organism evidence="3 4">
    <name type="scientific">Nocardia implantans</name>
    <dbReference type="NCBI Taxonomy" id="3108168"/>
    <lineage>
        <taxon>Bacteria</taxon>
        <taxon>Bacillati</taxon>
        <taxon>Actinomycetota</taxon>
        <taxon>Actinomycetes</taxon>
        <taxon>Mycobacteriales</taxon>
        <taxon>Nocardiaceae</taxon>
        <taxon>Nocardia</taxon>
    </lineage>
</organism>
<protein>
    <submittedName>
        <fullName evidence="3">Cysteine hydrolase</fullName>
    </submittedName>
</protein>
<reference evidence="3 4" key="1">
    <citation type="submission" date="2023-12" db="EMBL/GenBank/DDBJ databases">
        <title>novel species in genus Nocarida.</title>
        <authorList>
            <person name="Li Z."/>
        </authorList>
    </citation>
    <scope>NUCLEOTIDE SEQUENCE [LARGE SCALE GENOMIC DNA]</scope>
    <source>
        <strain evidence="3 4">CDC186</strain>
    </source>
</reference>
<dbReference type="CDD" id="cd00431">
    <property type="entry name" value="cysteine_hydrolases"/>
    <property type="match status" value="1"/>
</dbReference>
<evidence type="ECO:0000259" key="2">
    <source>
        <dbReference type="Pfam" id="PF00857"/>
    </source>
</evidence>
<dbReference type="PANTHER" id="PTHR43540">
    <property type="entry name" value="PEROXYUREIDOACRYLATE/UREIDOACRYLATE AMIDOHYDROLASE-RELATED"/>
    <property type="match status" value="1"/>
</dbReference>
<keyword evidence="4" id="KW-1185">Reference proteome</keyword>
<dbReference type="Proteomes" id="UP001348098">
    <property type="component" value="Unassembled WGS sequence"/>
</dbReference>
<dbReference type="GO" id="GO:0016787">
    <property type="term" value="F:hydrolase activity"/>
    <property type="evidence" value="ECO:0007669"/>
    <property type="project" value="UniProtKB-KW"/>
</dbReference>
<comment type="caution">
    <text evidence="3">The sequence shown here is derived from an EMBL/GenBank/DDBJ whole genome shotgun (WGS) entry which is preliminary data.</text>
</comment>
<dbReference type="RefSeq" id="WP_195077946.1">
    <property type="nucleotide sequence ID" value="NZ_JAYESH010000001.1"/>
</dbReference>
<dbReference type="SUPFAM" id="SSF52499">
    <property type="entry name" value="Isochorismatase-like hydrolases"/>
    <property type="match status" value="1"/>
</dbReference>
<evidence type="ECO:0000313" key="4">
    <source>
        <dbReference type="Proteomes" id="UP001348098"/>
    </source>
</evidence>
<dbReference type="EMBL" id="JAYKYQ010000002">
    <property type="protein sequence ID" value="MEB3509763.1"/>
    <property type="molecule type" value="Genomic_DNA"/>
</dbReference>